<keyword evidence="3" id="KW-1185">Reference proteome</keyword>
<sequence length="331" mass="36857">MKKAAVLLFIFALVIIIIPAAVVIPFTQKAEGGQQHQSINRSKKAAQQNVIQVSVDRSKKKQTDQVALDDYLIGVVGSEMPAKFRIEALKAQAIAARTYIMARIIDNPDAHVTDTVQNQVYHSTQELKQIWGKDYEWKLKKVKTAVAQTQNQVITYNGKLIIPMFFSTSNGQTEDADNYWENDVPYLKSVASPWDKLSPKYRNEKKMTIQSVEQALGITLGADRGFLGKVISKTDTGHIARIEIAGKTFTGRQVREKLKLSSTDFQLTQNGNQVKAVTIGNGHDVGMSQYGAEGMAREGKTAKQILTYFYQGTQISKMTVKSKAQKQIAKK</sequence>
<dbReference type="InterPro" id="IPR051922">
    <property type="entry name" value="Bact_Sporulation_Assoc"/>
</dbReference>
<name>A0ABW5S2Z8_9BACL</name>
<dbReference type="NCBIfam" id="TIGR02870">
    <property type="entry name" value="spore_II_D"/>
    <property type="match status" value="1"/>
</dbReference>
<proteinExistence type="predicted"/>
<feature type="domain" description="Sporulation stage II protein D amidase enhancer LytB N-terminal" evidence="1">
    <location>
        <begin position="58"/>
        <end position="156"/>
    </location>
</feature>
<evidence type="ECO:0000259" key="1">
    <source>
        <dbReference type="Pfam" id="PF08486"/>
    </source>
</evidence>
<reference evidence="3" key="1">
    <citation type="journal article" date="2019" name="Int. J. Syst. Evol. Microbiol.">
        <title>The Global Catalogue of Microorganisms (GCM) 10K type strain sequencing project: providing services to taxonomists for standard genome sequencing and annotation.</title>
        <authorList>
            <consortium name="The Broad Institute Genomics Platform"/>
            <consortium name="The Broad Institute Genome Sequencing Center for Infectious Disease"/>
            <person name="Wu L."/>
            <person name="Ma J."/>
        </authorList>
    </citation>
    <scope>NUCLEOTIDE SEQUENCE [LARGE SCALE GENOMIC DNA]</scope>
    <source>
        <strain evidence="3">TISTR 2466</strain>
    </source>
</reference>
<dbReference type="PANTHER" id="PTHR30032">
    <property type="entry name" value="N-ACETYLMURAMOYL-L-ALANINE AMIDASE-RELATED"/>
    <property type="match status" value="1"/>
</dbReference>
<dbReference type="Pfam" id="PF08486">
    <property type="entry name" value="SpoIID"/>
    <property type="match status" value="1"/>
</dbReference>
<dbReference type="NCBIfam" id="TIGR02669">
    <property type="entry name" value="SpoIID_LytB"/>
    <property type="match status" value="1"/>
</dbReference>
<dbReference type="InterPro" id="IPR014225">
    <property type="entry name" value="Spore_II_D_firmicutes"/>
</dbReference>
<evidence type="ECO:0000313" key="2">
    <source>
        <dbReference type="EMBL" id="MFD2694044.1"/>
    </source>
</evidence>
<dbReference type="RefSeq" id="WP_253064352.1">
    <property type="nucleotide sequence ID" value="NZ_JAMXWM010000029.1"/>
</dbReference>
<protein>
    <submittedName>
        <fullName evidence="2">Stage II sporulation protein D</fullName>
    </submittedName>
</protein>
<dbReference type="PANTHER" id="PTHR30032:SF4">
    <property type="entry name" value="AMIDASE ENHANCER"/>
    <property type="match status" value="1"/>
</dbReference>
<gene>
    <name evidence="2" type="primary">spoIID</name>
    <name evidence="2" type="ORF">ACFSUE_10450</name>
</gene>
<organism evidence="2 3">
    <name type="scientific">Sporolactobacillus shoreicorticis</name>
    <dbReference type="NCBI Taxonomy" id="1923877"/>
    <lineage>
        <taxon>Bacteria</taxon>
        <taxon>Bacillati</taxon>
        <taxon>Bacillota</taxon>
        <taxon>Bacilli</taxon>
        <taxon>Bacillales</taxon>
        <taxon>Sporolactobacillaceae</taxon>
        <taxon>Sporolactobacillus</taxon>
    </lineage>
</organism>
<comment type="caution">
    <text evidence="2">The sequence shown here is derived from an EMBL/GenBank/DDBJ whole genome shotgun (WGS) entry which is preliminary data.</text>
</comment>
<dbReference type="EMBL" id="JBHUMQ010000025">
    <property type="protein sequence ID" value="MFD2694044.1"/>
    <property type="molecule type" value="Genomic_DNA"/>
</dbReference>
<dbReference type="InterPro" id="IPR013486">
    <property type="entry name" value="SpoIID/LytB"/>
</dbReference>
<accession>A0ABW5S2Z8</accession>
<dbReference type="InterPro" id="IPR013693">
    <property type="entry name" value="SpoIID/LytB_N"/>
</dbReference>
<dbReference type="Proteomes" id="UP001597399">
    <property type="component" value="Unassembled WGS sequence"/>
</dbReference>
<evidence type="ECO:0000313" key="3">
    <source>
        <dbReference type="Proteomes" id="UP001597399"/>
    </source>
</evidence>